<feature type="domain" description="Glucose-methanol-choline oxidoreductase N-terminal" evidence="6">
    <location>
        <begin position="178"/>
        <end position="305"/>
    </location>
</feature>
<keyword evidence="3" id="KW-0285">Flavoprotein</keyword>
<gene>
    <name evidence="8" type="ORF">METZ01_LOCUS39380</name>
</gene>
<evidence type="ECO:0000256" key="1">
    <source>
        <dbReference type="ARBA" id="ARBA00001974"/>
    </source>
</evidence>
<evidence type="ECO:0000313" key="8">
    <source>
        <dbReference type="EMBL" id="SUZ86526.1"/>
    </source>
</evidence>
<dbReference type="SUPFAM" id="SSF51905">
    <property type="entry name" value="FAD/NAD(P)-binding domain"/>
    <property type="match status" value="1"/>
</dbReference>
<evidence type="ECO:0000256" key="2">
    <source>
        <dbReference type="ARBA" id="ARBA00010790"/>
    </source>
</evidence>
<reference evidence="8" key="1">
    <citation type="submission" date="2018-05" db="EMBL/GenBank/DDBJ databases">
        <authorList>
            <person name="Lanie J.A."/>
            <person name="Ng W.-L."/>
            <person name="Kazmierczak K.M."/>
            <person name="Andrzejewski T.M."/>
            <person name="Davidsen T.M."/>
            <person name="Wayne K.J."/>
            <person name="Tettelin H."/>
            <person name="Glass J.I."/>
            <person name="Rusch D."/>
            <person name="Podicherti R."/>
            <person name="Tsui H.-C.T."/>
            <person name="Winkler M.E."/>
        </authorList>
    </citation>
    <scope>NUCLEOTIDE SEQUENCE</scope>
</reference>
<organism evidence="8">
    <name type="scientific">marine metagenome</name>
    <dbReference type="NCBI Taxonomy" id="408172"/>
    <lineage>
        <taxon>unclassified sequences</taxon>
        <taxon>metagenomes</taxon>
        <taxon>ecological metagenomes</taxon>
    </lineage>
</organism>
<dbReference type="Pfam" id="PF05199">
    <property type="entry name" value="GMC_oxred_C"/>
    <property type="match status" value="1"/>
</dbReference>
<dbReference type="PANTHER" id="PTHR42784">
    <property type="entry name" value="PYRANOSE 2-OXIDASE"/>
    <property type="match status" value="1"/>
</dbReference>
<evidence type="ECO:0000256" key="4">
    <source>
        <dbReference type="ARBA" id="ARBA00022827"/>
    </source>
</evidence>
<name>A0A381R458_9ZZZZ</name>
<dbReference type="SUPFAM" id="SSF54373">
    <property type="entry name" value="FAD-linked reductases, C-terminal domain"/>
    <property type="match status" value="1"/>
</dbReference>
<dbReference type="InterPro" id="IPR000172">
    <property type="entry name" value="GMC_OxRdtase_N"/>
</dbReference>
<dbReference type="AlphaFoldDB" id="A0A381R458"/>
<sequence>VIVIGSGASGGMAAYNLTSKGVKVLMLDAGDVFDVEKFWTHVLPFQRVERLRRGDHEPQFYLDPKEQPYLVPDDKPFLLIRVWGRGGKTNVWGRVSLRMSDLDFGAADRDGFGISWPIRYADLAPYYDRVDQLIGVCGGDDDSEVLPGSRYHMPPAPPRCGEVFMRTAAASLDIPAVAGRKANLTRDHRGFRACHYCGTCGKGCRTASRFSSAEHLIPFALETGNLEIVSNAVVARILTDDSGRASGVQYFDRHTGNERQVNARVVVVGASCMDSTRILLNSRSRTYPTGLGNSSDMLGRNFSEQIMAHVSGFLPELFGQKYTNDDGLGGEHIYIPRFNHRQNGLDYLRGFGIQMWNTGCQQTGMAAADHIPGFGASFKMEVKKRYPALVSLHPFGEVLSRPENRVTVDENRTDRYGVPLMKISVSYGDNERKMLNHMYDTCEEILHAAHAEVPSIPRGQYDPPGSAIHEHSTCRMGVDPKLSVLNGFNQMHDVDNVFVVDGSSFTSASEKNPTLTILALAWRATDYLAEELRAGNL</sequence>
<dbReference type="InterPro" id="IPR036188">
    <property type="entry name" value="FAD/NAD-bd_sf"/>
</dbReference>
<feature type="domain" description="Glucose-methanol-choline oxidoreductase C-terminal" evidence="7">
    <location>
        <begin position="401"/>
        <end position="521"/>
    </location>
</feature>
<keyword evidence="4" id="KW-0274">FAD</keyword>
<dbReference type="EMBL" id="UINC01001686">
    <property type="protein sequence ID" value="SUZ86526.1"/>
    <property type="molecule type" value="Genomic_DNA"/>
</dbReference>
<dbReference type="InterPro" id="IPR051473">
    <property type="entry name" value="P2Ox-like"/>
</dbReference>
<proteinExistence type="inferred from homology"/>
<comment type="similarity">
    <text evidence="2">Belongs to the GMC oxidoreductase family.</text>
</comment>
<dbReference type="Gene3D" id="3.50.50.60">
    <property type="entry name" value="FAD/NAD(P)-binding domain"/>
    <property type="match status" value="2"/>
</dbReference>
<dbReference type="Pfam" id="PF00732">
    <property type="entry name" value="GMC_oxred_N"/>
    <property type="match status" value="1"/>
</dbReference>
<evidence type="ECO:0000256" key="3">
    <source>
        <dbReference type="ARBA" id="ARBA00022630"/>
    </source>
</evidence>
<evidence type="ECO:0000256" key="5">
    <source>
        <dbReference type="ARBA" id="ARBA00023002"/>
    </source>
</evidence>
<protein>
    <recommendedName>
        <fullName evidence="9">Glucose-methanol-choline oxidoreductase N-terminal domain-containing protein</fullName>
    </recommendedName>
</protein>
<dbReference type="GO" id="GO:0016614">
    <property type="term" value="F:oxidoreductase activity, acting on CH-OH group of donors"/>
    <property type="evidence" value="ECO:0007669"/>
    <property type="project" value="InterPro"/>
</dbReference>
<dbReference type="GO" id="GO:0050660">
    <property type="term" value="F:flavin adenine dinucleotide binding"/>
    <property type="evidence" value="ECO:0007669"/>
    <property type="project" value="InterPro"/>
</dbReference>
<evidence type="ECO:0008006" key="9">
    <source>
        <dbReference type="Google" id="ProtNLM"/>
    </source>
</evidence>
<feature type="non-terminal residue" evidence="8">
    <location>
        <position position="1"/>
    </location>
</feature>
<evidence type="ECO:0000259" key="6">
    <source>
        <dbReference type="Pfam" id="PF00732"/>
    </source>
</evidence>
<dbReference type="PANTHER" id="PTHR42784:SF1">
    <property type="entry name" value="PYRANOSE 2-OXIDASE"/>
    <property type="match status" value="1"/>
</dbReference>
<dbReference type="InterPro" id="IPR007867">
    <property type="entry name" value="GMC_OxRtase_C"/>
</dbReference>
<keyword evidence="5" id="KW-0560">Oxidoreductase</keyword>
<comment type="cofactor">
    <cofactor evidence="1">
        <name>FAD</name>
        <dbReference type="ChEBI" id="CHEBI:57692"/>
    </cofactor>
</comment>
<accession>A0A381R458</accession>
<evidence type="ECO:0000259" key="7">
    <source>
        <dbReference type="Pfam" id="PF05199"/>
    </source>
</evidence>